<dbReference type="Pfam" id="PF01230">
    <property type="entry name" value="HIT"/>
    <property type="match status" value="1"/>
</dbReference>
<proteinExistence type="predicted"/>
<protein>
    <recommendedName>
        <fullName evidence="1">HIT domain-containing protein</fullName>
    </recommendedName>
</protein>
<sequence length="152" mass="18033">MICAYCGSIGYGRLISERSYWTIHLAPSQRYLGTCVVAIKRQCSNLSELETEEWKEFTEIVREMENALNHIFRPTLFNWSCFKNASYRDKTPHPQVHWHLIPRYDEIKFFEGIKFEDLDFGYIPQPISRKVSEDAMETMWIKISEQLNNSKN</sequence>
<dbReference type="InterPro" id="IPR036265">
    <property type="entry name" value="HIT-like_sf"/>
</dbReference>
<accession>F0T941</accession>
<dbReference type="Proteomes" id="UP000007490">
    <property type="component" value="Chromosome"/>
</dbReference>
<dbReference type="AlphaFoldDB" id="F0T941"/>
<evidence type="ECO:0000259" key="1">
    <source>
        <dbReference type="Pfam" id="PF01230"/>
    </source>
</evidence>
<name>F0T941_METLA</name>
<evidence type="ECO:0000313" key="3">
    <source>
        <dbReference type="Proteomes" id="UP000007490"/>
    </source>
</evidence>
<dbReference type="OrthoDB" id="26806at2157"/>
<reference evidence="2 3" key="2">
    <citation type="journal article" date="2014" name="Int. J. Syst. Evol. Microbiol.">
        <title>Methanobacterium paludis sp. nov. and a novel strain of Methanobacterium lacus isolated from northern peatlands.</title>
        <authorList>
            <person name="Cadillo-Quiroz H."/>
            <person name="Brauer S.L."/>
            <person name="Goodson N."/>
            <person name="Yavitt J.B."/>
            <person name="Zinder S.H."/>
        </authorList>
    </citation>
    <scope>NUCLEOTIDE SEQUENCE [LARGE SCALE GENOMIC DNA]</scope>
    <source>
        <strain evidence="2 3">AL-21</strain>
    </source>
</reference>
<dbReference type="SUPFAM" id="SSF54197">
    <property type="entry name" value="HIT-like"/>
    <property type="match status" value="1"/>
</dbReference>
<dbReference type="eggNOG" id="arCOG00419">
    <property type="taxonomic scope" value="Archaea"/>
</dbReference>
<dbReference type="InterPro" id="IPR011146">
    <property type="entry name" value="HIT-like"/>
</dbReference>
<gene>
    <name evidence="2" type="ordered locus">Metbo_0411</name>
</gene>
<dbReference type="KEGG" id="mel:Metbo_0411"/>
<dbReference type="GeneID" id="10276848"/>
<dbReference type="HOGENOM" id="CLU_137753_1_0_2"/>
<dbReference type="RefSeq" id="WP_013644014.1">
    <property type="nucleotide sequence ID" value="NC_015216.1"/>
</dbReference>
<reference evidence="3" key="1">
    <citation type="submission" date="2011-02" db="EMBL/GenBank/DDBJ databases">
        <title>Complete sequence of Methanobacterium sp. AL-21.</title>
        <authorList>
            <consortium name="US DOE Joint Genome Institute"/>
            <person name="Lucas S."/>
            <person name="Copeland A."/>
            <person name="Lapidus A."/>
            <person name="Cheng J.-F."/>
            <person name="Goodwin L."/>
            <person name="Pitluck S."/>
            <person name="Chertkov O."/>
            <person name="Detter J.C."/>
            <person name="Han C."/>
            <person name="Tapia R."/>
            <person name="Land M."/>
            <person name="Hauser L."/>
            <person name="Kyrpides N."/>
            <person name="Ivanova N."/>
            <person name="Mikhailova N."/>
            <person name="Pagani I."/>
            <person name="Cadillo-Quiroz H."/>
            <person name="Imachi H."/>
            <person name="Zinder S."/>
            <person name="Liu W."/>
            <person name="Woyke T."/>
        </authorList>
    </citation>
    <scope>NUCLEOTIDE SEQUENCE [LARGE SCALE GENOMIC DNA]</scope>
    <source>
        <strain evidence="3">AL-21</strain>
    </source>
</reference>
<evidence type="ECO:0000313" key="2">
    <source>
        <dbReference type="EMBL" id="ADZ08663.1"/>
    </source>
</evidence>
<dbReference type="EMBL" id="CP002551">
    <property type="protein sequence ID" value="ADZ08663.1"/>
    <property type="molecule type" value="Genomic_DNA"/>
</dbReference>
<dbReference type="STRING" id="877455.Metbo_0411"/>
<keyword evidence="3" id="KW-1185">Reference proteome</keyword>
<organism evidence="2 3">
    <name type="scientific">Methanobacterium lacus (strain AL-21)</name>
    <dbReference type="NCBI Taxonomy" id="877455"/>
    <lineage>
        <taxon>Archaea</taxon>
        <taxon>Methanobacteriati</taxon>
        <taxon>Methanobacteriota</taxon>
        <taxon>Methanomada group</taxon>
        <taxon>Methanobacteria</taxon>
        <taxon>Methanobacteriales</taxon>
        <taxon>Methanobacteriaceae</taxon>
        <taxon>Methanobacterium</taxon>
    </lineage>
</organism>
<dbReference type="Gene3D" id="3.30.428.10">
    <property type="entry name" value="HIT-like"/>
    <property type="match status" value="1"/>
</dbReference>
<feature type="domain" description="HIT" evidence="1">
    <location>
        <begin position="30"/>
        <end position="105"/>
    </location>
</feature>
<dbReference type="GO" id="GO:0003824">
    <property type="term" value="F:catalytic activity"/>
    <property type="evidence" value="ECO:0007669"/>
    <property type="project" value="InterPro"/>
</dbReference>